<dbReference type="SUPFAM" id="SSF56112">
    <property type="entry name" value="Protein kinase-like (PK-like)"/>
    <property type="match status" value="1"/>
</dbReference>
<feature type="transmembrane region" description="Helical" evidence="8">
    <location>
        <begin position="327"/>
        <end position="351"/>
    </location>
</feature>
<keyword evidence="8" id="KW-1133">Transmembrane helix</keyword>
<evidence type="ECO:0000256" key="6">
    <source>
        <dbReference type="ARBA" id="ARBA00022840"/>
    </source>
</evidence>
<protein>
    <recommendedName>
        <fullName evidence="1">non-specific serine/threonine protein kinase</fullName>
        <ecNumber evidence="1">2.7.11.1</ecNumber>
    </recommendedName>
</protein>
<feature type="domain" description="Protein kinase" evidence="9">
    <location>
        <begin position="20"/>
        <end position="265"/>
    </location>
</feature>
<keyword evidence="8" id="KW-0812">Transmembrane</keyword>
<gene>
    <name evidence="10" type="ORF">KCMC57_03790</name>
</gene>
<feature type="region of interest" description="Disordered" evidence="7">
    <location>
        <begin position="531"/>
        <end position="552"/>
    </location>
</feature>
<dbReference type="EMBL" id="AP035881">
    <property type="protein sequence ID" value="BFP44011.1"/>
    <property type="molecule type" value="Genomic_DNA"/>
</dbReference>
<dbReference type="PANTHER" id="PTHR43289">
    <property type="entry name" value="MITOGEN-ACTIVATED PROTEIN KINASE KINASE KINASE 20-RELATED"/>
    <property type="match status" value="1"/>
</dbReference>
<evidence type="ECO:0000256" key="3">
    <source>
        <dbReference type="ARBA" id="ARBA00022679"/>
    </source>
</evidence>
<feature type="compositionally biased region" description="Low complexity" evidence="7">
    <location>
        <begin position="416"/>
        <end position="445"/>
    </location>
</feature>
<feature type="compositionally biased region" description="Low complexity" evidence="7">
    <location>
        <begin position="374"/>
        <end position="406"/>
    </location>
</feature>
<dbReference type="CDD" id="cd14014">
    <property type="entry name" value="STKc_PknB_like"/>
    <property type="match status" value="1"/>
</dbReference>
<evidence type="ECO:0000256" key="2">
    <source>
        <dbReference type="ARBA" id="ARBA00022527"/>
    </source>
</evidence>
<evidence type="ECO:0000256" key="4">
    <source>
        <dbReference type="ARBA" id="ARBA00022741"/>
    </source>
</evidence>
<evidence type="ECO:0000259" key="9">
    <source>
        <dbReference type="PROSITE" id="PS50011"/>
    </source>
</evidence>
<feature type="region of interest" description="Disordered" evidence="7">
    <location>
        <begin position="374"/>
        <end position="447"/>
    </location>
</feature>
<dbReference type="RefSeq" id="WP_407986611.1">
    <property type="nucleotide sequence ID" value="NZ_AP035881.2"/>
</dbReference>
<dbReference type="GO" id="GO:0004674">
    <property type="term" value="F:protein serine/threonine kinase activity"/>
    <property type="evidence" value="ECO:0007669"/>
    <property type="project" value="UniProtKB-KW"/>
</dbReference>
<dbReference type="EC" id="2.7.11.1" evidence="1"/>
<dbReference type="InterPro" id="IPR000719">
    <property type="entry name" value="Prot_kinase_dom"/>
</dbReference>
<sequence length="552" mass="55399">MDDATAKAGPQDQRWELPDYEHGRELGAGAAGRVVLARHRATGTPVAVKYLSGPAADHEGFRAEAELLAGLDSPYIARLYEYVESPYGSAIVMELIDGISLRDLIRAEGATGPEAALTVLKGSLLGLVAAHRAGVVHRDYKPGNVLVAADGSSKLVDFGIAVKVGDTGGIAGTPAYMAPEQWAGRPAAPATDVYAATATFFECLTGAKPYAGTTLIELAVQHTEAEIPAEQAPEALRPLILAGLAKTPEQRPDGAALLVEQLEAVAGAAYGPDWEARGRHRLAALVALLPGLLPYGGAPSVGSTSFASTTLGQTAGGAVRFGRRAKLLTAGVAVVLVAGALAGVAVAGAAVGSAGSTVAAPKATTTLGPAGAVVPVPSDTASPSASASLSPSPSAEPSATASATLAPPVPSPPSPSAKAPTPTFSATTSAIPTPTAGTPTPTVTPSAPPLKVSYIAGSSSCTPSYMTVSGTVSTDGAADGTLTLTWTSSSSRLPIAIHTVALPKGQRTVKFSDSMPFGAASTLNVRLASTPAADRGQNSTFSLNTITCNPPR</sequence>
<accession>A0AB33JMF5</accession>
<evidence type="ECO:0000256" key="5">
    <source>
        <dbReference type="ARBA" id="ARBA00022777"/>
    </source>
</evidence>
<keyword evidence="8" id="KW-0472">Membrane</keyword>
<evidence type="ECO:0000256" key="8">
    <source>
        <dbReference type="SAM" id="Phobius"/>
    </source>
</evidence>
<name>A0AB33JMF5_9ACTN</name>
<reference evidence="10" key="1">
    <citation type="submission" date="2024-07" db="EMBL/GenBank/DDBJ databases">
        <title>Complete genome sequences of cellulolytic bacteria, Kitasatospora sp. CMC57 and Streptomyces sp. CMC78, isolated from Japanese agricultural soil.</title>
        <authorList>
            <person name="Hashimoto T."/>
            <person name="Ito M."/>
            <person name="Iwamoto M."/>
            <person name="Fukahori D."/>
            <person name="Shoda T."/>
            <person name="Sakoda M."/>
            <person name="Morohoshi T."/>
            <person name="Mitsuboshi M."/>
            <person name="Nishizawa T."/>
        </authorList>
    </citation>
    <scope>NUCLEOTIDE SEQUENCE</scope>
    <source>
        <strain evidence="10">CMC57</strain>
    </source>
</reference>
<dbReference type="PROSITE" id="PS00108">
    <property type="entry name" value="PROTEIN_KINASE_ST"/>
    <property type="match status" value="1"/>
</dbReference>
<dbReference type="GO" id="GO:0005524">
    <property type="term" value="F:ATP binding"/>
    <property type="evidence" value="ECO:0007669"/>
    <property type="project" value="UniProtKB-KW"/>
</dbReference>
<keyword evidence="2" id="KW-0723">Serine/threonine-protein kinase</keyword>
<keyword evidence="3" id="KW-0808">Transferase</keyword>
<dbReference type="InterPro" id="IPR011009">
    <property type="entry name" value="Kinase-like_dom_sf"/>
</dbReference>
<organism evidence="10">
    <name type="scientific">Kitasatospora sp. CMC57</name>
    <dbReference type="NCBI Taxonomy" id="3231513"/>
    <lineage>
        <taxon>Bacteria</taxon>
        <taxon>Bacillati</taxon>
        <taxon>Actinomycetota</taxon>
        <taxon>Actinomycetes</taxon>
        <taxon>Kitasatosporales</taxon>
        <taxon>Streptomycetaceae</taxon>
        <taxon>Kitasatospora</taxon>
    </lineage>
</organism>
<keyword evidence="6" id="KW-0067">ATP-binding</keyword>
<dbReference type="Gene3D" id="1.10.510.10">
    <property type="entry name" value="Transferase(Phosphotransferase) domain 1"/>
    <property type="match status" value="1"/>
</dbReference>
<dbReference type="Pfam" id="PF00069">
    <property type="entry name" value="Pkinase"/>
    <property type="match status" value="1"/>
</dbReference>
<evidence type="ECO:0000256" key="1">
    <source>
        <dbReference type="ARBA" id="ARBA00012513"/>
    </source>
</evidence>
<proteinExistence type="predicted"/>
<keyword evidence="4" id="KW-0547">Nucleotide-binding</keyword>
<dbReference type="PROSITE" id="PS50011">
    <property type="entry name" value="PROTEIN_KINASE_DOM"/>
    <property type="match status" value="1"/>
</dbReference>
<dbReference type="InterPro" id="IPR008271">
    <property type="entry name" value="Ser/Thr_kinase_AS"/>
</dbReference>
<dbReference type="PANTHER" id="PTHR43289:SF6">
    <property type="entry name" value="SERINE_THREONINE-PROTEIN KINASE NEKL-3"/>
    <property type="match status" value="1"/>
</dbReference>
<evidence type="ECO:0000256" key="7">
    <source>
        <dbReference type="SAM" id="MobiDB-lite"/>
    </source>
</evidence>
<feature type="compositionally biased region" description="Polar residues" evidence="7">
    <location>
        <begin position="536"/>
        <end position="552"/>
    </location>
</feature>
<dbReference type="AlphaFoldDB" id="A0AB33JMF5"/>
<keyword evidence="5" id="KW-0418">Kinase</keyword>
<evidence type="ECO:0000313" key="10">
    <source>
        <dbReference type="EMBL" id="BFP44011.1"/>
    </source>
</evidence>